<feature type="region of interest" description="Disordered" evidence="1">
    <location>
        <begin position="55"/>
        <end position="93"/>
    </location>
</feature>
<reference evidence="2 3" key="1">
    <citation type="submission" date="2020-04" db="EMBL/GenBank/DDBJ databases">
        <title>Perkinsus olseni comparative genomics.</title>
        <authorList>
            <person name="Bogema D.R."/>
        </authorList>
    </citation>
    <scope>NUCLEOTIDE SEQUENCE [LARGE SCALE GENOMIC DNA]</scope>
    <source>
        <strain evidence="2 3">ATCC PRA-207</strain>
    </source>
</reference>
<organism evidence="2 3">
    <name type="scientific">Perkinsus olseni</name>
    <name type="common">Perkinsus atlanticus</name>
    <dbReference type="NCBI Taxonomy" id="32597"/>
    <lineage>
        <taxon>Eukaryota</taxon>
        <taxon>Sar</taxon>
        <taxon>Alveolata</taxon>
        <taxon>Perkinsozoa</taxon>
        <taxon>Perkinsea</taxon>
        <taxon>Perkinsida</taxon>
        <taxon>Perkinsidae</taxon>
        <taxon>Perkinsus</taxon>
    </lineage>
</organism>
<accession>A0A7J6TV18</accession>
<evidence type="ECO:0000313" key="2">
    <source>
        <dbReference type="EMBL" id="KAF4749214.1"/>
    </source>
</evidence>
<sequence length="302" mass="33370">MFDDDTLLKTFNEVAHALVDERGLLGRIRAEHDELKAAESVIADIARLRAAARATEVPPVAQKKEEDTTSQQQQQSEDNVESPPKKGVIDDPVERMLSRAKEALLAEKLERKIDRPSYKRETARRVGKIEEARDGKARGKENTKSNDLYFEFVYFAIGGGVPSSTARKPPERPGVAGTAGPGDLKNEARNEGEKSSSCLKAFIDESRIRVNRCREEAEQARRRALGHPGALESPPVAAWDGSKYRMELLQMCLPLLRALRDDIGKNAGGEFVTPGACLYGCPQEKRSLLTSPVAWGEAILYN</sequence>
<keyword evidence="3" id="KW-1185">Reference proteome</keyword>
<evidence type="ECO:0000313" key="3">
    <source>
        <dbReference type="Proteomes" id="UP000553632"/>
    </source>
</evidence>
<feature type="compositionally biased region" description="Basic and acidic residues" evidence="1">
    <location>
        <begin position="83"/>
        <end position="93"/>
    </location>
</feature>
<name>A0A7J6TV18_PEROL</name>
<feature type="region of interest" description="Disordered" evidence="1">
    <location>
        <begin position="162"/>
        <end position="192"/>
    </location>
</feature>
<evidence type="ECO:0000256" key="1">
    <source>
        <dbReference type="SAM" id="MobiDB-lite"/>
    </source>
</evidence>
<dbReference type="AlphaFoldDB" id="A0A7J6TV18"/>
<dbReference type="EMBL" id="JABANO010008011">
    <property type="protein sequence ID" value="KAF4749214.1"/>
    <property type="molecule type" value="Genomic_DNA"/>
</dbReference>
<proteinExistence type="predicted"/>
<dbReference type="Proteomes" id="UP000553632">
    <property type="component" value="Unassembled WGS sequence"/>
</dbReference>
<comment type="caution">
    <text evidence="2">The sequence shown here is derived from an EMBL/GenBank/DDBJ whole genome shotgun (WGS) entry which is preliminary data.</text>
</comment>
<gene>
    <name evidence="2" type="ORF">FOZ63_019700</name>
</gene>
<protein>
    <submittedName>
        <fullName evidence="2">Uncharacterized protein</fullName>
    </submittedName>
</protein>